<feature type="region of interest" description="Disordered" evidence="1">
    <location>
        <begin position="1"/>
        <end position="39"/>
    </location>
</feature>
<name>A0ABV8E330_9NOCA</name>
<evidence type="ECO:0000313" key="2">
    <source>
        <dbReference type="EMBL" id="MFC3966370.1"/>
    </source>
</evidence>
<sequence length="99" mass="9949">MIASGLATGSAEAAPLAPDHGQPANGSGLDPAQNRTPCFAPVQVPPVRVEESPEATDGRAVVIAPSGHCEFWVAEAAPVVPIRIDTPGFGLAGDLGLRG</sequence>
<gene>
    <name evidence="2" type="ORF">ACFO0B_30680</name>
</gene>
<dbReference type="EMBL" id="JBHSAX010000033">
    <property type="protein sequence ID" value="MFC3966370.1"/>
    <property type="molecule type" value="Genomic_DNA"/>
</dbReference>
<dbReference type="RefSeq" id="WP_378617009.1">
    <property type="nucleotide sequence ID" value="NZ_JBHSAX010000033.1"/>
</dbReference>
<evidence type="ECO:0000313" key="3">
    <source>
        <dbReference type="Proteomes" id="UP001595696"/>
    </source>
</evidence>
<reference evidence="3" key="1">
    <citation type="journal article" date="2019" name="Int. J. Syst. Evol. Microbiol.">
        <title>The Global Catalogue of Microorganisms (GCM) 10K type strain sequencing project: providing services to taxonomists for standard genome sequencing and annotation.</title>
        <authorList>
            <consortium name="The Broad Institute Genomics Platform"/>
            <consortium name="The Broad Institute Genome Sequencing Center for Infectious Disease"/>
            <person name="Wu L."/>
            <person name="Ma J."/>
        </authorList>
    </citation>
    <scope>NUCLEOTIDE SEQUENCE [LARGE SCALE GENOMIC DNA]</scope>
    <source>
        <strain evidence="3">CGMCC 4.7330</strain>
    </source>
</reference>
<organism evidence="2 3">
    <name type="scientific">Nocardia jiangsuensis</name>
    <dbReference type="NCBI Taxonomy" id="1691563"/>
    <lineage>
        <taxon>Bacteria</taxon>
        <taxon>Bacillati</taxon>
        <taxon>Actinomycetota</taxon>
        <taxon>Actinomycetes</taxon>
        <taxon>Mycobacteriales</taxon>
        <taxon>Nocardiaceae</taxon>
        <taxon>Nocardia</taxon>
    </lineage>
</organism>
<accession>A0ABV8E330</accession>
<keyword evidence="3" id="KW-1185">Reference proteome</keyword>
<evidence type="ECO:0000256" key="1">
    <source>
        <dbReference type="SAM" id="MobiDB-lite"/>
    </source>
</evidence>
<comment type="caution">
    <text evidence="2">The sequence shown here is derived from an EMBL/GenBank/DDBJ whole genome shotgun (WGS) entry which is preliminary data.</text>
</comment>
<proteinExistence type="predicted"/>
<dbReference type="Proteomes" id="UP001595696">
    <property type="component" value="Unassembled WGS sequence"/>
</dbReference>
<protein>
    <submittedName>
        <fullName evidence="2">Uncharacterized protein</fullName>
    </submittedName>
</protein>